<dbReference type="InterPro" id="IPR005467">
    <property type="entry name" value="His_kinase_dom"/>
</dbReference>
<dbReference type="SUPFAM" id="SSF55874">
    <property type="entry name" value="ATPase domain of HSP90 chaperone/DNA topoisomerase II/histidine kinase"/>
    <property type="match status" value="1"/>
</dbReference>
<keyword evidence="9" id="KW-0902">Two-component regulatory system</keyword>
<sequence length="525" mass="57458">MTSKPSDSPGAFAGWTTRRWLRVGVTGALVVLAVLGSLGGWAMWRTSQITASLVDRRTPALVASIRLESALVNQETGIRGYGVSGRRDFLQPYTQGVADEQTALKLLRPVLSGDTQALADLAEVERDADAWQKRIGRPVAAAPPAQAAKIAEARADEGKADFDALRRAMARQQARLQDERVAATRELREAVNLRNWVFAVIGVVIVLVAVLVFEALRRGVTGPLGRLGSAARDVAQGGFDRSLVGTGPADLRRLAADVESMRLRLVEELRFSEGARRLLDEQAEDLKRSNTELEQFAYVASHDLQEPLRKVSSFTQLLQRRYGGQLDAKADQYIAFAVDGANRMQILINDLLAFSRVGRVHNEQQTVDLEDVFARALDDLSVSVEETGAAVTHDTLPTVVGDRTQLGMLWQNLLSNAVKFRSPDRPPRIHVGAVCDEGVWEFTVTDNGIGIAPEFREKVFVLFQRLHTKDAYPGTGIGLAMCKKIVEFHGGTIRIDPDYRLGTRVVLTLPALAAATAAPDRETQP</sequence>
<dbReference type="Gene3D" id="3.30.565.10">
    <property type="entry name" value="Histidine kinase-like ATPase, C-terminal domain"/>
    <property type="match status" value="1"/>
</dbReference>
<evidence type="ECO:0000256" key="1">
    <source>
        <dbReference type="ARBA" id="ARBA00000085"/>
    </source>
</evidence>
<keyword evidence="5" id="KW-0808">Transferase</keyword>
<dbReference type="Proteomes" id="UP001490365">
    <property type="component" value="Unassembled WGS sequence"/>
</dbReference>
<keyword evidence="14" id="KW-1185">Reference proteome</keyword>
<dbReference type="Gene3D" id="1.10.287.130">
    <property type="match status" value="1"/>
</dbReference>
<keyword evidence="13" id="KW-0547">Nucleotide-binding</keyword>
<keyword evidence="6 10" id="KW-0812">Transmembrane</keyword>
<dbReference type="InterPro" id="IPR007891">
    <property type="entry name" value="CHASE3"/>
</dbReference>
<evidence type="ECO:0000256" key="5">
    <source>
        <dbReference type="ARBA" id="ARBA00022679"/>
    </source>
</evidence>
<feature type="domain" description="HAMP" evidence="12">
    <location>
        <begin position="218"/>
        <end position="270"/>
    </location>
</feature>
<dbReference type="Pfam" id="PF05227">
    <property type="entry name" value="CHASE3"/>
    <property type="match status" value="1"/>
</dbReference>
<dbReference type="CDD" id="cd06225">
    <property type="entry name" value="HAMP"/>
    <property type="match status" value="1"/>
</dbReference>
<protein>
    <recommendedName>
        <fullName evidence="3">histidine kinase</fullName>
        <ecNumber evidence="3">2.7.13.3</ecNumber>
    </recommendedName>
</protein>
<proteinExistence type="predicted"/>
<comment type="catalytic activity">
    <reaction evidence="1">
        <text>ATP + protein L-histidine = ADP + protein N-phospho-L-histidine.</text>
        <dbReference type="EC" id="2.7.13.3"/>
    </reaction>
</comment>
<feature type="transmembrane region" description="Helical" evidence="10">
    <location>
        <begin position="20"/>
        <end position="44"/>
    </location>
</feature>
<evidence type="ECO:0000259" key="11">
    <source>
        <dbReference type="PROSITE" id="PS50109"/>
    </source>
</evidence>
<evidence type="ECO:0000256" key="8">
    <source>
        <dbReference type="ARBA" id="ARBA00022989"/>
    </source>
</evidence>
<dbReference type="InterPro" id="IPR003661">
    <property type="entry name" value="HisK_dim/P_dom"/>
</dbReference>
<evidence type="ECO:0000256" key="10">
    <source>
        <dbReference type="SAM" id="Phobius"/>
    </source>
</evidence>
<dbReference type="Pfam" id="PF00512">
    <property type="entry name" value="HisKA"/>
    <property type="match status" value="1"/>
</dbReference>
<dbReference type="PANTHER" id="PTHR43304:SF1">
    <property type="entry name" value="PAC DOMAIN-CONTAINING PROTEIN"/>
    <property type="match status" value="1"/>
</dbReference>
<dbReference type="GO" id="GO:0005524">
    <property type="term" value="F:ATP binding"/>
    <property type="evidence" value="ECO:0007669"/>
    <property type="project" value="UniProtKB-KW"/>
</dbReference>
<feature type="domain" description="Histidine kinase" evidence="11">
    <location>
        <begin position="299"/>
        <end position="513"/>
    </location>
</feature>
<dbReference type="InterPro" id="IPR036890">
    <property type="entry name" value="HATPase_C_sf"/>
</dbReference>
<dbReference type="InterPro" id="IPR003594">
    <property type="entry name" value="HATPase_dom"/>
</dbReference>
<dbReference type="PROSITE" id="PS50885">
    <property type="entry name" value="HAMP"/>
    <property type="match status" value="1"/>
</dbReference>
<dbReference type="SUPFAM" id="SSF47384">
    <property type="entry name" value="Homodimeric domain of signal transducing histidine kinase"/>
    <property type="match status" value="1"/>
</dbReference>
<evidence type="ECO:0000256" key="9">
    <source>
        <dbReference type="ARBA" id="ARBA00023012"/>
    </source>
</evidence>
<dbReference type="PANTHER" id="PTHR43304">
    <property type="entry name" value="PHYTOCHROME-LIKE PROTEIN CPH1"/>
    <property type="match status" value="1"/>
</dbReference>
<comment type="caution">
    <text evidence="13">The sequence shown here is derived from an EMBL/GenBank/DDBJ whole genome shotgun (WGS) entry which is preliminary data.</text>
</comment>
<evidence type="ECO:0000256" key="2">
    <source>
        <dbReference type="ARBA" id="ARBA00004236"/>
    </source>
</evidence>
<name>A0ABV1TQD0_9ACTN</name>
<evidence type="ECO:0000256" key="7">
    <source>
        <dbReference type="ARBA" id="ARBA00022777"/>
    </source>
</evidence>
<keyword evidence="10" id="KW-0472">Membrane</keyword>
<dbReference type="InterPro" id="IPR052162">
    <property type="entry name" value="Sensor_kinase/Photoreceptor"/>
</dbReference>
<evidence type="ECO:0000256" key="4">
    <source>
        <dbReference type="ARBA" id="ARBA00022553"/>
    </source>
</evidence>
<feature type="transmembrane region" description="Helical" evidence="10">
    <location>
        <begin position="196"/>
        <end position="216"/>
    </location>
</feature>
<organism evidence="13 14">
    <name type="scientific">Streptomyces sp. 900105755</name>
    <dbReference type="NCBI Taxonomy" id="3154389"/>
    <lineage>
        <taxon>Bacteria</taxon>
        <taxon>Bacillati</taxon>
        <taxon>Actinomycetota</taxon>
        <taxon>Actinomycetes</taxon>
        <taxon>Kitasatosporales</taxon>
        <taxon>Streptomycetaceae</taxon>
        <taxon>Streptomyces</taxon>
    </lineage>
</organism>
<dbReference type="RefSeq" id="WP_351960147.1">
    <property type="nucleotide sequence ID" value="NZ_JBEOZM010000018.1"/>
</dbReference>
<keyword evidence="4" id="KW-0597">Phosphoprotein</keyword>
<evidence type="ECO:0000256" key="6">
    <source>
        <dbReference type="ARBA" id="ARBA00022692"/>
    </source>
</evidence>
<keyword evidence="8 10" id="KW-1133">Transmembrane helix</keyword>
<comment type="subcellular location">
    <subcellularLocation>
        <location evidence="2">Cell membrane</location>
    </subcellularLocation>
</comment>
<dbReference type="Pfam" id="PF02518">
    <property type="entry name" value="HATPase_c"/>
    <property type="match status" value="1"/>
</dbReference>
<dbReference type="EC" id="2.7.13.3" evidence="3"/>
<dbReference type="CDD" id="cd00082">
    <property type="entry name" value="HisKA"/>
    <property type="match status" value="1"/>
</dbReference>
<dbReference type="InterPro" id="IPR004358">
    <property type="entry name" value="Sig_transdc_His_kin-like_C"/>
</dbReference>
<evidence type="ECO:0000256" key="3">
    <source>
        <dbReference type="ARBA" id="ARBA00012438"/>
    </source>
</evidence>
<keyword evidence="13" id="KW-0067">ATP-binding</keyword>
<dbReference type="SMART" id="SM00387">
    <property type="entry name" value="HATPase_c"/>
    <property type="match status" value="1"/>
</dbReference>
<dbReference type="EMBL" id="JBEOZM010000018">
    <property type="protein sequence ID" value="MER6271782.1"/>
    <property type="molecule type" value="Genomic_DNA"/>
</dbReference>
<accession>A0ABV1TQD0</accession>
<dbReference type="InterPro" id="IPR036097">
    <property type="entry name" value="HisK_dim/P_sf"/>
</dbReference>
<dbReference type="PRINTS" id="PR00344">
    <property type="entry name" value="BCTRLSENSOR"/>
</dbReference>
<keyword evidence="7" id="KW-0418">Kinase</keyword>
<evidence type="ECO:0000313" key="13">
    <source>
        <dbReference type="EMBL" id="MER6271782.1"/>
    </source>
</evidence>
<dbReference type="InterPro" id="IPR003660">
    <property type="entry name" value="HAMP_dom"/>
</dbReference>
<dbReference type="SMART" id="SM00388">
    <property type="entry name" value="HisKA"/>
    <property type="match status" value="1"/>
</dbReference>
<gene>
    <name evidence="13" type="ORF">ABT211_31485</name>
</gene>
<dbReference type="SMART" id="SM00304">
    <property type="entry name" value="HAMP"/>
    <property type="match status" value="1"/>
</dbReference>
<evidence type="ECO:0000313" key="14">
    <source>
        <dbReference type="Proteomes" id="UP001490365"/>
    </source>
</evidence>
<reference evidence="13 14" key="1">
    <citation type="submission" date="2024-06" db="EMBL/GenBank/DDBJ databases">
        <title>The Natural Products Discovery Center: Release of the First 8490 Sequenced Strains for Exploring Actinobacteria Biosynthetic Diversity.</title>
        <authorList>
            <person name="Kalkreuter E."/>
            <person name="Kautsar S.A."/>
            <person name="Yang D."/>
            <person name="Bader C.D."/>
            <person name="Teijaro C.N."/>
            <person name="Fluegel L."/>
            <person name="Davis C.M."/>
            <person name="Simpson J.R."/>
            <person name="Lauterbach L."/>
            <person name="Steele A.D."/>
            <person name="Gui C."/>
            <person name="Meng S."/>
            <person name="Li G."/>
            <person name="Viehrig K."/>
            <person name="Ye F."/>
            <person name="Su P."/>
            <person name="Kiefer A.F."/>
            <person name="Nichols A."/>
            <person name="Cepeda A.J."/>
            <person name="Yan W."/>
            <person name="Fan B."/>
            <person name="Jiang Y."/>
            <person name="Adhikari A."/>
            <person name="Zheng C.-J."/>
            <person name="Schuster L."/>
            <person name="Cowan T.M."/>
            <person name="Smanski M.J."/>
            <person name="Chevrette M.G."/>
            <person name="De Carvalho L.P.S."/>
            <person name="Shen B."/>
        </authorList>
    </citation>
    <scope>NUCLEOTIDE SEQUENCE [LARGE SCALE GENOMIC DNA]</scope>
    <source>
        <strain evidence="13 14">NPDC001694</strain>
    </source>
</reference>
<dbReference type="Pfam" id="PF00672">
    <property type="entry name" value="HAMP"/>
    <property type="match status" value="1"/>
</dbReference>
<evidence type="ECO:0000259" key="12">
    <source>
        <dbReference type="PROSITE" id="PS50885"/>
    </source>
</evidence>
<dbReference type="Gene3D" id="6.10.340.10">
    <property type="match status" value="1"/>
</dbReference>
<dbReference type="PROSITE" id="PS50109">
    <property type="entry name" value="HIS_KIN"/>
    <property type="match status" value="1"/>
</dbReference>